<keyword evidence="2 4" id="KW-0442">Lipid degradation</keyword>
<evidence type="ECO:0000256" key="2">
    <source>
        <dbReference type="ARBA" id="ARBA00022963"/>
    </source>
</evidence>
<evidence type="ECO:0000256" key="5">
    <source>
        <dbReference type="SAM" id="SignalP"/>
    </source>
</evidence>
<feature type="domain" description="PNPLA" evidence="6">
    <location>
        <begin position="65"/>
        <end position="256"/>
    </location>
</feature>
<keyword evidence="1 4" id="KW-0378">Hydrolase</keyword>
<gene>
    <name evidence="7" type="ORF">HB776_08955</name>
</gene>
<dbReference type="KEGG" id="trb:HB776_08955"/>
<dbReference type="Proteomes" id="UP000515291">
    <property type="component" value="Chromosome"/>
</dbReference>
<dbReference type="Pfam" id="PF01734">
    <property type="entry name" value="Patatin"/>
    <property type="match status" value="1"/>
</dbReference>
<feature type="active site" description="Proton acceptor" evidence="4">
    <location>
        <position position="243"/>
    </location>
</feature>
<proteinExistence type="predicted"/>
<protein>
    <submittedName>
        <fullName evidence="7">Alpha/beta hydrolase</fullName>
    </submittedName>
</protein>
<feature type="chain" id="PRO_5028868333" evidence="5">
    <location>
        <begin position="21"/>
        <end position="376"/>
    </location>
</feature>
<evidence type="ECO:0000256" key="3">
    <source>
        <dbReference type="ARBA" id="ARBA00023098"/>
    </source>
</evidence>
<keyword evidence="5" id="KW-0732">Signal</keyword>
<dbReference type="InterPro" id="IPR002641">
    <property type="entry name" value="PNPLA_dom"/>
</dbReference>
<evidence type="ECO:0000313" key="7">
    <source>
        <dbReference type="EMBL" id="QND71353.1"/>
    </source>
</evidence>
<dbReference type="RefSeq" id="WP_184516967.1">
    <property type="nucleotide sequence ID" value="NZ_CP050292.1"/>
</dbReference>
<dbReference type="AlphaFoldDB" id="A0A7G6TX71"/>
<evidence type="ECO:0000259" key="6">
    <source>
        <dbReference type="PROSITE" id="PS51635"/>
    </source>
</evidence>
<dbReference type="SUPFAM" id="SSF52151">
    <property type="entry name" value="FabD/lysophospholipase-like"/>
    <property type="match status" value="1"/>
</dbReference>
<feature type="short sequence motif" description="GXSXG" evidence="4">
    <location>
        <begin position="98"/>
        <end position="102"/>
    </location>
</feature>
<dbReference type="GO" id="GO:0016787">
    <property type="term" value="F:hydrolase activity"/>
    <property type="evidence" value="ECO:0007669"/>
    <property type="project" value="UniProtKB-UniRule"/>
</dbReference>
<feature type="short sequence motif" description="GXGXXG" evidence="4">
    <location>
        <begin position="69"/>
        <end position="74"/>
    </location>
</feature>
<keyword evidence="3 4" id="KW-0443">Lipid metabolism</keyword>
<dbReference type="PROSITE" id="PS51257">
    <property type="entry name" value="PROKAR_LIPOPROTEIN"/>
    <property type="match status" value="1"/>
</dbReference>
<reference evidence="8" key="1">
    <citation type="journal article" date="2020" name="Mol. Plant Microbe">
        <title>Rhizobial microsymbionts of the narrowly endemic Oxytropis species growing in Kamchatka are characterized by significant genetic diversity and possess a set of genes that are associated with T3SS and T6SS secretion systems and can affect the development of symbiosis.</title>
        <authorList>
            <person name="Safronova V."/>
            <person name="Guro P."/>
            <person name="Sazanova A."/>
            <person name="Kuznetsova I."/>
            <person name="Belimov A."/>
            <person name="Yakubov V."/>
            <person name="Chirak E."/>
            <person name="Afonin A."/>
            <person name="Gogolev Y."/>
            <person name="Andronov E."/>
            <person name="Tikhonovich I."/>
        </authorList>
    </citation>
    <scope>NUCLEOTIDE SEQUENCE [LARGE SCALE GENOMIC DNA]</scope>
    <source>
        <strain evidence="8">581</strain>
    </source>
</reference>
<feature type="short sequence motif" description="DGA/G" evidence="4">
    <location>
        <begin position="243"/>
        <end position="245"/>
    </location>
</feature>
<dbReference type="PANTHER" id="PTHR14226:SF74">
    <property type="entry name" value="BLR4684 PROTEIN"/>
    <property type="match status" value="1"/>
</dbReference>
<name>A0A7G6TX71_9BRAD</name>
<dbReference type="GO" id="GO:0016042">
    <property type="term" value="P:lipid catabolic process"/>
    <property type="evidence" value="ECO:0007669"/>
    <property type="project" value="UniProtKB-UniRule"/>
</dbReference>
<organism evidence="7 8">
    <name type="scientific">Tardiphaga robiniae</name>
    <dbReference type="NCBI Taxonomy" id="943830"/>
    <lineage>
        <taxon>Bacteria</taxon>
        <taxon>Pseudomonadati</taxon>
        <taxon>Pseudomonadota</taxon>
        <taxon>Alphaproteobacteria</taxon>
        <taxon>Hyphomicrobiales</taxon>
        <taxon>Nitrobacteraceae</taxon>
        <taxon>Tardiphaga</taxon>
    </lineage>
</organism>
<dbReference type="InterPro" id="IPR050301">
    <property type="entry name" value="NTE"/>
</dbReference>
<dbReference type="Gene3D" id="3.40.1090.10">
    <property type="entry name" value="Cytosolic phospholipase A2 catalytic domain"/>
    <property type="match status" value="1"/>
</dbReference>
<dbReference type="EMBL" id="CP050292">
    <property type="protein sequence ID" value="QND71353.1"/>
    <property type="molecule type" value="Genomic_DNA"/>
</dbReference>
<evidence type="ECO:0000256" key="4">
    <source>
        <dbReference type="PROSITE-ProRule" id="PRU01161"/>
    </source>
</evidence>
<feature type="signal peptide" evidence="5">
    <location>
        <begin position="1"/>
        <end position="20"/>
    </location>
</feature>
<sequence length="376" mass="39290">MMPRATLSIICTALLLSACASLPRAPLIASARATIPQIPLARISPDEGYRIFAGSRRGAAPLTILALSGGGADGSYGAGFLQGWSDSGLRPDFDIVTGSSVGALIAPFAFLGPGYDGRLEAIFTSGATENLMRIAGINAVVGSGVFKAGPMKDLISKYADDRIIDAVGARYRKGKMLIVATTNLDTQGTTLWNMGEIASSDSPGRYGLFRNVLAASAAIPGIFPPALIAVESGGNMYSEMHVDGGVTSNILAVPESVLTAHAGSLATKSRVFVIVNGKLSPDASYTSDLTLPIVARSFQTSVKANTRNAMIATYDFCKRNNWDFKATAIDAGKLTTSDPTNFDTDYMKELYAYGRAKGGSASGFQSNLEGLRGQGS</sequence>
<accession>A0A7G6TX71</accession>
<evidence type="ECO:0000313" key="8">
    <source>
        <dbReference type="Proteomes" id="UP000515291"/>
    </source>
</evidence>
<dbReference type="PANTHER" id="PTHR14226">
    <property type="entry name" value="NEUROPATHY TARGET ESTERASE/SWISS CHEESE D.MELANOGASTER"/>
    <property type="match status" value="1"/>
</dbReference>
<feature type="active site" description="Nucleophile" evidence="4">
    <location>
        <position position="100"/>
    </location>
</feature>
<evidence type="ECO:0000256" key="1">
    <source>
        <dbReference type="ARBA" id="ARBA00022801"/>
    </source>
</evidence>
<dbReference type="PROSITE" id="PS51635">
    <property type="entry name" value="PNPLA"/>
    <property type="match status" value="1"/>
</dbReference>
<dbReference type="InterPro" id="IPR016035">
    <property type="entry name" value="Acyl_Trfase/lysoPLipase"/>
</dbReference>